<dbReference type="GO" id="GO:0000428">
    <property type="term" value="C:DNA-directed RNA polymerase complex"/>
    <property type="evidence" value="ECO:0007669"/>
    <property type="project" value="UniProtKB-KW"/>
</dbReference>
<dbReference type="Proteomes" id="UP000242167">
    <property type="component" value="Nucleomorph 2"/>
</dbReference>
<reference evidence="1 2" key="1">
    <citation type="journal article" date="2001" name="Nature">
        <title>The highly reduced genome of an enslaved algal nucleus.</title>
        <authorList>
            <person name="Douglas S."/>
            <person name="Zauner S."/>
            <person name="Fraunholz M."/>
            <person name="Beaton M."/>
            <person name="Penny S."/>
            <person name="Deng L."/>
            <person name="Wu X."/>
            <person name="Reith M."/>
            <person name="Cavalier-Smith T."/>
            <person name="Maier U."/>
        </authorList>
    </citation>
    <scope>NUCLEOTIDE SEQUENCE [LARGE SCALE GENOMIC DNA]</scope>
</reference>
<name>Q9AW70_GUITH</name>
<sequence>MFGSNLLIKSNLQKLFMINNKKNLSKNQVIRTMSVKHNGNSTESIIHGKKIKRRCIVMSKFKKLRYRGKFIFFINGYKIL</sequence>
<dbReference type="EMBL" id="AJ010592">
    <property type="protein sequence ID" value="CAC27000.1"/>
    <property type="molecule type" value="Genomic_DNA"/>
</dbReference>
<dbReference type="RefSeq" id="XP_001713216.1">
    <property type="nucleotide sequence ID" value="XM_001713164.1"/>
</dbReference>
<dbReference type="AlphaFoldDB" id="Q9AW70"/>
<dbReference type="GeneID" id="857576"/>
<proteinExistence type="predicted"/>
<evidence type="ECO:0000313" key="2">
    <source>
        <dbReference type="Proteomes" id="UP000242167"/>
    </source>
</evidence>
<protein>
    <submittedName>
        <fullName evidence="1">Uncharacterized protein</fullName>
    </submittedName>
</protein>
<organism evidence="1 2">
    <name type="scientific">Guillardia theta</name>
    <name type="common">Cryptophyte</name>
    <name type="synonym">Cryptomonas phi</name>
    <dbReference type="NCBI Taxonomy" id="55529"/>
    <lineage>
        <taxon>Eukaryota</taxon>
        <taxon>Cryptophyceae</taxon>
        <taxon>Pyrenomonadales</taxon>
        <taxon>Geminigeraceae</taxon>
        <taxon>Guillardia</taxon>
    </lineage>
</organism>
<accession>Q9AW70</accession>
<evidence type="ECO:0000313" key="1">
    <source>
        <dbReference type="EMBL" id="CAC27000.1"/>
    </source>
</evidence>